<dbReference type="KEGG" id="cput:CONPUDRAFT_76142"/>
<dbReference type="AlphaFoldDB" id="A0A5M3MDW4"/>
<protein>
    <submittedName>
        <fullName evidence="1">Uncharacterized protein</fullName>
    </submittedName>
</protein>
<dbReference type="RefSeq" id="XP_007772450.1">
    <property type="nucleotide sequence ID" value="XM_007774260.1"/>
</dbReference>
<gene>
    <name evidence="1" type="ORF">CONPUDRAFT_76142</name>
</gene>
<keyword evidence="2" id="KW-1185">Reference proteome</keyword>
<dbReference type="Proteomes" id="UP000053558">
    <property type="component" value="Unassembled WGS sequence"/>
</dbReference>
<organism evidence="1 2">
    <name type="scientific">Coniophora puteana (strain RWD-64-598)</name>
    <name type="common">Brown rot fungus</name>
    <dbReference type="NCBI Taxonomy" id="741705"/>
    <lineage>
        <taxon>Eukaryota</taxon>
        <taxon>Fungi</taxon>
        <taxon>Dikarya</taxon>
        <taxon>Basidiomycota</taxon>
        <taxon>Agaricomycotina</taxon>
        <taxon>Agaricomycetes</taxon>
        <taxon>Agaricomycetidae</taxon>
        <taxon>Boletales</taxon>
        <taxon>Coniophorineae</taxon>
        <taxon>Coniophoraceae</taxon>
        <taxon>Coniophora</taxon>
    </lineage>
</organism>
<comment type="caution">
    <text evidence="1">The sequence shown here is derived from an EMBL/GenBank/DDBJ whole genome shotgun (WGS) entry which is preliminary data.</text>
</comment>
<dbReference type="GeneID" id="19209466"/>
<evidence type="ECO:0000313" key="1">
    <source>
        <dbReference type="EMBL" id="EIW77418.1"/>
    </source>
</evidence>
<name>A0A5M3MDW4_CONPW</name>
<proteinExistence type="predicted"/>
<evidence type="ECO:0000313" key="2">
    <source>
        <dbReference type="Proteomes" id="UP000053558"/>
    </source>
</evidence>
<accession>A0A5M3MDW4</accession>
<dbReference type="EMBL" id="JH711584">
    <property type="protein sequence ID" value="EIW77418.1"/>
    <property type="molecule type" value="Genomic_DNA"/>
</dbReference>
<sequence length="164" mass="18773">MADTFRWNPILYWQSDGLHGVELYLMHLTWRLRREILRSIARSFKPKSGHFCGPRLLADHTAAPETVVSMKADMLEDDREEGEERYEWATIWLISITIVVYEKATTSQCALSVSSMHGLVVGISMLGEAIAGNNRGASDEETSVKYPQARKLNINRGYLRRCRR</sequence>
<reference evidence="2" key="1">
    <citation type="journal article" date="2012" name="Science">
        <title>The Paleozoic origin of enzymatic lignin decomposition reconstructed from 31 fungal genomes.</title>
        <authorList>
            <person name="Floudas D."/>
            <person name="Binder M."/>
            <person name="Riley R."/>
            <person name="Barry K."/>
            <person name="Blanchette R.A."/>
            <person name="Henrissat B."/>
            <person name="Martinez A.T."/>
            <person name="Otillar R."/>
            <person name="Spatafora J.W."/>
            <person name="Yadav J.S."/>
            <person name="Aerts A."/>
            <person name="Benoit I."/>
            <person name="Boyd A."/>
            <person name="Carlson A."/>
            <person name="Copeland A."/>
            <person name="Coutinho P.M."/>
            <person name="de Vries R.P."/>
            <person name="Ferreira P."/>
            <person name="Findley K."/>
            <person name="Foster B."/>
            <person name="Gaskell J."/>
            <person name="Glotzer D."/>
            <person name="Gorecki P."/>
            <person name="Heitman J."/>
            <person name="Hesse C."/>
            <person name="Hori C."/>
            <person name="Igarashi K."/>
            <person name="Jurgens J.A."/>
            <person name="Kallen N."/>
            <person name="Kersten P."/>
            <person name="Kohler A."/>
            <person name="Kuees U."/>
            <person name="Kumar T.K.A."/>
            <person name="Kuo A."/>
            <person name="LaButti K."/>
            <person name="Larrondo L.F."/>
            <person name="Lindquist E."/>
            <person name="Ling A."/>
            <person name="Lombard V."/>
            <person name="Lucas S."/>
            <person name="Lundell T."/>
            <person name="Martin R."/>
            <person name="McLaughlin D.J."/>
            <person name="Morgenstern I."/>
            <person name="Morin E."/>
            <person name="Murat C."/>
            <person name="Nagy L.G."/>
            <person name="Nolan M."/>
            <person name="Ohm R.A."/>
            <person name="Patyshakuliyeva A."/>
            <person name="Rokas A."/>
            <person name="Ruiz-Duenas F.J."/>
            <person name="Sabat G."/>
            <person name="Salamov A."/>
            <person name="Samejima M."/>
            <person name="Schmutz J."/>
            <person name="Slot J.C."/>
            <person name="St John F."/>
            <person name="Stenlid J."/>
            <person name="Sun H."/>
            <person name="Sun S."/>
            <person name="Syed K."/>
            <person name="Tsang A."/>
            <person name="Wiebenga A."/>
            <person name="Young D."/>
            <person name="Pisabarro A."/>
            <person name="Eastwood D.C."/>
            <person name="Martin F."/>
            <person name="Cullen D."/>
            <person name="Grigoriev I.V."/>
            <person name="Hibbett D.S."/>
        </authorList>
    </citation>
    <scope>NUCLEOTIDE SEQUENCE [LARGE SCALE GENOMIC DNA]</scope>
    <source>
        <strain evidence="2">RWD-64-598 SS2</strain>
    </source>
</reference>